<reference evidence="3" key="3">
    <citation type="submission" date="2020-12" db="UniProtKB">
        <authorList>
            <consortium name="EnsemblPlants"/>
        </authorList>
    </citation>
    <scope>IDENTIFICATION</scope>
</reference>
<reference evidence="2 4" key="1">
    <citation type="journal article" date="2008" name="Science">
        <title>The Physcomitrella genome reveals evolutionary insights into the conquest of land by plants.</title>
        <authorList>
            <person name="Rensing S."/>
            <person name="Lang D."/>
            <person name="Zimmer A."/>
            <person name="Terry A."/>
            <person name="Salamov A."/>
            <person name="Shapiro H."/>
            <person name="Nishiyama T."/>
            <person name="Perroud P.-F."/>
            <person name="Lindquist E."/>
            <person name="Kamisugi Y."/>
            <person name="Tanahashi T."/>
            <person name="Sakakibara K."/>
            <person name="Fujita T."/>
            <person name="Oishi K."/>
            <person name="Shin-I T."/>
            <person name="Kuroki Y."/>
            <person name="Toyoda A."/>
            <person name="Suzuki Y."/>
            <person name="Hashimoto A."/>
            <person name="Yamaguchi K."/>
            <person name="Sugano A."/>
            <person name="Kohara Y."/>
            <person name="Fujiyama A."/>
            <person name="Anterola A."/>
            <person name="Aoki S."/>
            <person name="Ashton N."/>
            <person name="Barbazuk W.B."/>
            <person name="Barker E."/>
            <person name="Bennetzen J."/>
            <person name="Bezanilla M."/>
            <person name="Blankenship R."/>
            <person name="Cho S.H."/>
            <person name="Dutcher S."/>
            <person name="Estelle M."/>
            <person name="Fawcett J.A."/>
            <person name="Gundlach H."/>
            <person name="Hanada K."/>
            <person name="Heyl A."/>
            <person name="Hicks K.A."/>
            <person name="Hugh J."/>
            <person name="Lohr M."/>
            <person name="Mayer K."/>
            <person name="Melkozernov A."/>
            <person name="Murata T."/>
            <person name="Nelson D."/>
            <person name="Pils B."/>
            <person name="Prigge M."/>
            <person name="Reiss B."/>
            <person name="Renner T."/>
            <person name="Rombauts S."/>
            <person name="Rushton P."/>
            <person name="Sanderfoot A."/>
            <person name="Schween G."/>
            <person name="Shiu S.-H."/>
            <person name="Stueber K."/>
            <person name="Theodoulou F.L."/>
            <person name="Tu H."/>
            <person name="Van de Peer Y."/>
            <person name="Verrier P.J."/>
            <person name="Waters E."/>
            <person name="Wood A."/>
            <person name="Yang L."/>
            <person name="Cove D."/>
            <person name="Cuming A."/>
            <person name="Hasebe M."/>
            <person name="Lucas S."/>
            <person name="Mishler D.B."/>
            <person name="Reski R."/>
            <person name="Grigoriev I."/>
            <person name="Quatrano R.S."/>
            <person name="Boore J.L."/>
        </authorList>
    </citation>
    <scope>NUCLEOTIDE SEQUENCE [LARGE SCALE GENOMIC DNA]</scope>
    <source>
        <strain evidence="3 4">cv. Gransden 2004</strain>
    </source>
</reference>
<dbReference type="HOGENOM" id="CLU_1680852_0_0_1"/>
<keyword evidence="4" id="KW-1185">Reference proteome</keyword>
<dbReference type="EnsemblPlants" id="Pp3c1_35800V3.1">
    <property type="protein sequence ID" value="PAC:32970686.CDS.1"/>
    <property type="gene ID" value="Pp3c1_35800"/>
</dbReference>
<evidence type="ECO:0000313" key="2">
    <source>
        <dbReference type="EMBL" id="PNR63232.1"/>
    </source>
</evidence>
<evidence type="ECO:0000313" key="3">
    <source>
        <dbReference type="EnsemblPlants" id="PAC:32970686.CDS.1"/>
    </source>
</evidence>
<name>A9RTW4_PHYPA</name>
<dbReference type="EnsemblPlants" id="Pp3c1_35800V3.2">
    <property type="protein sequence ID" value="PAC:32970687.CDS.1"/>
    <property type="gene ID" value="Pp3c1_35800"/>
</dbReference>
<reference evidence="2 4" key="2">
    <citation type="journal article" date="2018" name="Plant J.">
        <title>The Physcomitrella patens chromosome-scale assembly reveals moss genome structure and evolution.</title>
        <authorList>
            <person name="Lang D."/>
            <person name="Ullrich K.K."/>
            <person name="Murat F."/>
            <person name="Fuchs J."/>
            <person name="Jenkins J."/>
            <person name="Haas F.B."/>
            <person name="Piednoel M."/>
            <person name="Gundlach H."/>
            <person name="Van Bel M."/>
            <person name="Meyberg R."/>
            <person name="Vives C."/>
            <person name="Morata J."/>
            <person name="Symeonidi A."/>
            <person name="Hiss M."/>
            <person name="Muchero W."/>
            <person name="Kamisugi Y."/>
            <person name="Saleh O."/>
            <person name="Blanc G."/>
            <person name="Decker E.L."/>
            <person name="van Gessel N."/>
            <person name="Grimwood J."/>
            <person name="Hayes R.D."/>
            <person name="Graham S.W."/>
            <person name="Gunter L.E."/>
            <person name="McDaniel S.F."/>
            <person name="Hoernstein S.N.W."/>
            <person name="Larsson A."/>
            <person name="Li F.W."/>
            <person name="Perroud P.F."/>
            <person name="Phillips J."/>
            <person name="Ranjan P."/>
            <person name="Rokshar D.S."/>
            <person name="Rothfels C.J."/>
            <person name="Schneider L."/>
            <person name="Shu S."/>
            <person name="Stevenson D.W."/>
            <person name="Thummler F."/>
            <person name="Tillich M."/>
            <person name="Villarreal Aguilar J.C."/>
            <person name="Widiez T."/>
            <person name="Wong G.K."/>
            <person name="Wymore A."/>
            <person name="Zhang Y."/>
            <person name="Zimmer A.D."/>
            <person name="Quatrano R.S."/>
            <person name="Mayer K.F.X."/>
            <person name="Goodstein D."/>
            <person name="Casacuberta J.M."/>
            <person name="Vandepoele K."/>
            <person name="Reski R."/>
            <person name="Cuming A.C."/>
            <person name="Tuskan G.A."/>
            <person name="Maumus F."/>
            <person name="Salse J."/>
            <person name="Schmutz J."/>
            <person name="Rensing S.A."/>
        </authorList>
    </citation>
    <scope>NUCLEOTIDE SEQUENCE [LARGE SCALE GENOMIC DNA]</scope>
    <source>
        <strain evidence="3 4">cv. Gransden 2004</strain>
    </source>
</reference>
<feature type="region of interest" description="Disordered" evidence="1">
    <location>
        <begin position="45"/>
        <end position="69"/>
    </location>
</feature>
<organism evidence="2">
    <name type="scientific">Physcomitrium patens</name>
    <name type="common">Spreading-leaved earth moss</name>
    <name type="synonym">Physcomitrella patens</name>
    <dbReference type="NCBI Taxonomy" id="3218"/>
    <lineage>
        <taxon>Eukaryota</taxon>
        <taxon>Viridiplantae</taxon>
        <taxon>Streptophyta</taxon>
        <taxon>Embryophyta</taxon>
        <taxon>Bryophyta</taxon>
        <taxon>Bryophytina</taxon>
        <taxon>Bryopsida</taxon>
        <taxon>Funariidae</taxon>
        <taxon>Funariales</taxon>
        <taxon>Funariaceae</taxon>
        <taxon>Physcomitrium</taxon>
    </lineage>
</organism>
<dbReference type="PaxDb" id="3218-PP1S28_181V6.1"/>
<dbReference type="Proteomes" id="UP000006727">
    <property type="component" value="Chromosome 1"/>
</dbReference>
<dbReference type="InParanoid" id="A9RTW4"/>
<dbReference type="Gramene" id="Pp3c1_35800V3.2">
    <property type="protein sequence ID" value="PAC:32970687.CDS.1"/>
    <property type="gene ID" value="Pp3c1_35800"/>
</dbReference>
<dbReference type="EMBL" id="ABEU02000001">
    <property type="protein sequence ID" value="PNR63232.1"/>
    <property type="molecule type" value="Genomic_DNA"/>
</dbReference>
<proteinExistence type="predicted"/>
<dbReference type="AlphaFoldDB" id="A9RTW4"/>
<evidence type="ECO:0000256" key="1">
    <source>
        <dbReference type="SAM" id="MobiDB-lite"/>
    </source>
</evidence>
<protein>
    <submittedName>
        <fullName evidence="2 3">Uncharacterized protein</fullName>
    </submittedName>
</protein>
<gene>
    <name evidence="2" type="ORF">PHYPA_001657</name>
</gene>
<dbReference type="Gramene" id="Pp3c1_35800V3.1">
    <property type="protein sequence ID" value="PAC:32970686.CDS.1"/>
    <property type="gene ID" value="Pp3c1_35800"/>
</dbReference>
<evidence type="ECO:0000313" key="4">
    <source>
        <dbReference type="Proteomes" id="UP000006727"/>
    </source>
</evidence>
<sequence>MFDFTDLTKNVRKRNQAADAARAGGLRDIGVGEVYDNGLREHHKVASGQSVSNAAPRYSPYQDPTREMSKNMTADDGIYERSDEILGIKEALKAIIGKIKLIDHSVDGSITGALSGELQKEGHVKELKALRKSLKNFEGRMRDGMLDLLIEKILRGT</sequence>
<accession>A9RTW4</accession>